<evidence type="ECO:0000313" key="2">
    <source>
        <dbReference type="Proteomes" id="UP000179233"/>
    </source>
</evidence>
<gene>
    <name evidence="1" type="ORF">A2786_01185</name>
</gene>
<evidence type="ECO:0000313" key="1">
    <source>
        <dbReference type="EMBL" id="OGY18116.1"/>
    </source>
</evidence>
<comment type="caution">
    <text evidence="1">The sequence shown here is derived from an EMBL/GenBank/DDBJ whole genome shotgun (WGS) entry which is preliminary data.</text>
</comment>
<dbReference type="EMBL" id="MHCJ01000003">
    <property type="protein sequence ID" value="OGY18116.1"/>
    <property type="molecule type" value="Genomic_DNA"/>
</dbReference>
<dbReference type="AlphaFoldDB" id="A0A1G1VRU0"/>
<protein>
    <submittedName>
        <fullName evidence="1">Uncharacterized protein</fullName>
    </submittedName>
</protein>
<proteinExistence type="predicted"/>
<dbReference type="Proteomes" id="UP000179233">
    <property type="component" value="Unassembled WGS sequence"/>
</dbReference>
<name>A0A1G1VRU0_9BACT</name>
<reference evidence="1 2" key="1">
    <citation type="journal article" date="2016" name="Nat. Commun.">
        <title>Thousands of microbial genomes shed light on interconnected biogeochemical processes in an aquifer system.</title>
        <authorList>
            <person name="Anantharaman K."/>
            <person name="Brown C.T."/>
            <person name="Hug L.A."/>
            <person name="Sharon I."/>
            <person name="Castelle C.J."/>
            <person name="Probst A.J."/>
            <person name="Thomas B.C."/>
            <person name="Singh A."/>
            <person name="Wilkins M.J."/>
            <person name="Karaoz U."/>
            <person name="Brodie E.L."/>
            <person name="Williams K.H."/>
            <person name="Hubbard S.S."/>
            <person name="Banfield J.F."/>
        </authorList>
    </citation>
    <scope>NUCLEOTIDE SEQUENCE [LARGE SCALE GENOMIC DNA]</scope>
</reference>
<organism evidence="1 2">
    <name type="scientific">Candidatus Chisholmbacteria bacterium RIFCSPHIGHO2_01_FULL_52_32</name>
    <dbReference type="NCBI Taxonomy" id="1797591"/>
    <lineage>
        <taxon>Bacteria</taxon>
        <taxon>Candidatus Chisholmiibacteriota</taxon>
    </lineage>
</organism>
<accession>A0A1G1VRU0</accession>
<sequence length="67" mass="7202">MFIGTLLLFRFFGLGMMIDVPILLAHICVSRSRGDVGHGSQGPIADRAVEGADNDLHFALENDDCGV</sequence>